<dbReference type="Gene3D" id="3.20.20.10">
    <property type="entry name" value="Alanine racemase"/>
    <property type="match status" value="1"/>
</dbReference>
<proteinExistence type="predicted"/>
<evidence type="ECO:0000313" key="2">
    <source>
        <dbReference type="EMBL" id="WYF43618.1"/>
    </source>
</evidence>
<evidence type="ECO:0000259" key="1">
    <source>
        <dbReference type="Pfam" id="PF01168"/>
    </source>
</evidence>
<dbReference type="GO" id="GO:0008721">
    <property type="term" value="F:D-serine ammonia-lyase activity"/>
    <property type="evidence" value="ECO:0007669"/>
    <property type="project" value="TreeGrafter"/>
</dbReference>
<dbReference type="InterPro" id="IPR051466">
    <property type="entry name" value="D-amino_acid_metab_enzyme"/>
</dbReference>
<protein>
    <submittedName>
        <fullName evidence="2">Amino acid deaminase/aldolase</fullName>
    </submittedName>
</protein>
<name>A0AAU6PZ29_9DEIO</name>
<organism evidence="2">
    <name type="scientific">Deinococcus sp. VB142</name>
    <dbReference type="NCBI Taxonomy" id="3112952"/>
    <lineage>
        <taxon>Bacteria</taxon>
        <taxon>Thermotogati</taxon>
        <taxon>Deinococcota</taxon>
        <taxon>Deinococci</taxon>
        <taxon>Deinococcales</taxon>
        <taxon>Deinococcaceae</taxon>
        <taxon>Deinococcus</taxon>
    </lineage>
</organism>
<dbReference type="RefSeq" id="WP_339094440.1">
    <property type="nucleotide sequence ID" value="NZ_CP149782.1"/>
</dbReference>
<dbReference type="PANTHER" id="PTHR28004:SF2">
    <property type="entry name" value="D-SERINE DEHYDRATASE"/>
    <property type="match status" value="1"/>
</dbReference>
<feature type="domain" description="Alanine racemase N-terminal" evidence="1">
    <location>
        <begin position="29"/>
        <end position="271"/>
    </location>
</feature>
<dbReference type="SUPFAM" id="SSF51419">
    <property type="entry name" value="PLP-binding barrel"/>
    <property type="match status" value="1"/>
</dbReference>
<dbReference type="CDD" id="cd06813">
    <property type="entry name" value="PLPDE_III_DSD_D-TA_like_2"/>
    <property type="match status" value="1"/>
</dbReference>
<dbReference type="GO" id="GO:0036088">
    <property type="term" value="P:D-serine catabolic process"/>
    <property type="evidence" value="ECO:0007669"/>
    <property type="project" value="TreeGrafter"/>
</dbReference>
<dbReference type="AlphaFoldDB" id="A0AAU6PZ29"/>
<accession>A0AAU6PZ29</accession>
<dbReference type="EMBL" id="CP149782">
    <property type="protein sequence ID" value="WYF43618.1"/>
    <property type="molecule type" value="Genomic_DNA"/>
</dbReference>
<sequence length="399" mass="42096">MSQPGPPENRPAQLQQALAGLVGPLGFADLDAFDANAGALVARAGGKPIRLATKSLRCLPLIRRALAQPGFQGVMCFNPREVAWLAEQGLTDLLLAYPTVDQKALQRLAELLADGHDLKVMVDSEAHLPLVAAAAQSAGVVFPVCIELDVSQDLPGLRFGSFRSPVRDVTAALRLAEAIGRNPHLRLVGLMAYEGQIAGLGNAGTHPRARFIRTLQTRFLPRIAERRAAVVHALERAGHALTLVNAGGTGSLESSAAEAVVTEVAAGSGLYSPLLFDGYAGFRHQPAVGFALSVTRRPAADMVTCHGGGYVASGPVGASRAPQPFYPAGLRLIPEEGLGEVQTPLRVPPDVHLGLGDLVLFRHAKAGELCEHFTELHTIAGTRRVGTVQTYRGAGQQFS</sequence>
<dbReference type="InterPro" id="IPR001608">
    <property type="entry name" value="Ala_racemase_N"/>
</dbReference>
<dbReference type="Pfam" id="PF01168">
    <property type="entry name" value="Ala_racemase_N"/>
    <property type="match status" value="1"/>
</dbReference>
<dbReference type="InterPro" id="IPR029066">
    <property type="entry name" value="PLP-binding_barrel"/>
</dbReference>
<dbReference type="PANTHER" id="PTHR28004">
    <property type="entry name" value="ZGC:162816-RELATED"/>
    <property type="match status" value="1"/>
</dbReference>
<reference evidence="2" key="1">
    <citation type="submission" date="2024-03" db="EMBL/GenBank/DDBJ databases">
        <title>Deinococcus weizhi sp. nov., isolated from human skin.</title>
        <authorList>
            <person name="Wei Z."/>
            <person name="Tian F."/>
            <person name="Yang C."/>
            <person name="Xin L.T."/>
            <person name="Wen Z.J."/>
            <person name="Lan K.C."/>
            <person name="Yu L."/>
            <person name="Zhe W."/>
            <person name="Dan F.D."/>
            <person name="Jun W."/>
            <person name="Rui Z."/>
            <person name="Yong X.J."/>
            <person name="Ting Y."/>
            <person name="Wei X."/>
            <person name="Xu Z.G."/>
            <person name="Xin Z."/>
            <person name="Dong F.G."/>
            <person name="Ni X.M."/>
            <person name="Zheng M.G."/>
            <person name="Chun Y."/>
            <person name="Qian W.X."/>
        </authorList>
    </citation>
    <scope>NUCLEOTIDE SEQUENCE</scope>
    <source>
        <strain evidence="2">VB142</strain>
    </source>
</reference>
<gene>
    <name evidence="2" type="ORF">WDJ50_09310</name>
</gene>